<evidence type="ECO:0000313" key="2">
    <source>
        <dbReference type="EMBL" id="KAK8882582.1"/>
    </source>
</evidence>
<dbReference type="Gene3D" id="2.130.10.10">
    <property type="entry name" value="YVTN repeat-like/Quinoprotein amine dehydrogenase"/>
    <property type="match status" value="1"/>
</dbReference>
<keyword evidence="1" id="KW-0472">Membrane</keyword>
<protein>
    <recommendedName>
        <fullName evidence="4">ER membrane protein complex subunit 1</fullName>
    </recommendedName>
</protein>
<gene>
    <name evidence="2" type="ORF">M9Y10_045224</name>
</gene>
<dbReference type="Proteomes" id="UP001470230">
    <property type="component" value="Unassembled WGS sequence"/>
</dbReference>
<sequence length="494" mass="55484">MFAYLFVFASSVWETNYLGEPVLSRVRESDLFISTKDGVVAMLNESSGEVYWRQMIPNALALDLIQTIGIVGTKHFFYVLDRETGLLLYQYRHSIKNMKEIDCLNQTIVIRNDTHLASYELENLTWIIPFGDTEPGLNITDDGNIICGHSKINGTTGDRIEDAKYSYLPTDIHYEPTVISYYKDGQEIWNIKEPLHNAKLLLALSKSLIVLNNETHLLVFDLVNEELAFSIKASIITYTSNSKGFLYETPEGIFLLQPKGFNITKYTGKVINGSLHNQVVNIKGREFVYPNYCKSVCTNFNSYGGIIVSKCNKSLQVAVFDHNGKIRSINHAKKAKFGTCWTHNEYAAVSYMRKTNKVSYVNSFGLTNTSQRSFTTDNLITAAGSSIFVFSNGVRQTIKPNQFSAFQSFSASDSNPYNSKVFGEKSEGAFNGVTAIVDHYGCLVFQAMNRNLIAVEGVVSDENTIHLLVMAIPSAIALFILYNSFSSKKDAFWR</sequence>
<keyword evidence="3" id="KW-1185">Reference proteome</keyword>
<organism evidence="2 3">
    <name type="scientific">Tritrichomonas musculus</name>
    <dbReference type="NCBI Taxonomy" id="1915356"/>
    <lineage>
        <taxon>Eukaryota</taxon>
        <taxon>Metamonada</taxon>
        <taxon>Parabasalia</taxon>
        <taxon>Tritrichomonadida</taxon>
        <taxon>Tritrichomonadidae</taxon>
        <taxon>Tritrichomonas</taxon>
    </lineage>
</organism>
<evidence type="ECO:0000256" key="1">
    <source>
        <dbReference type="SAM" id="Phobius"/>
    </source>
</evidence>
<proteinExistence type="predicted"/>
<keyword evidence="1" id="KW-1133">Transmembrane helix</keyword>
<comment type="caution">
    <text evidence="2">The sequence shown here is derived from an EMBL/GenBank/DDBJ whole genome shotgun (WGS) entry which is preliminary data.</text>
</comment>
<dbReference type="InterPro" id="IPR011047">
    <property type="entry name" value="Quinoprotein_ADH-like_sf"/>
</dbReference>
<accession>A0ABR2JV12</accession>
<dbReference type="SUPFAM" id="SSF50998">
    <property type="entry name" value="Quinoprotein alcohol dehydrogenase-like"/>
    <property type="match status" value="1"/>
</dbReference>
<dbReference type="EMBL" id="JAPFFF010000009">
    <property type="protein sequence ID" value="KAK8882582.1"/>
    <property type="molecule type" value="Genomic_DNA"/>
</dbReference>
<evidence type="ECO:0000313" key="3">
    <source>
        <dbReference type="Proteomes" id="UP001470230"/>
    </source>
</evidence>
<dbReference type="InterPro" id="IPR015943">
    <property type="entry name" value="WD40/YVTN_repeat-like_dom_sf"/>
</dbReference>
<name>A0ABR2JV12_9EUKA</name>
<feature type="transmembrane region" description="Helical" evidence="1">
    <location>
        <begin position="465"/>
        <end position="485"/>
    </location>
</feature>
<keyword evidence="1" id="KW-0812">Transmembrane</keyword>
<evidence type="ECO:0008006" key="4">
    <source>
        <dbReference type="Google" id="ProtNLM"/>
    </source>
</evidence>
<reference evidence="2 3" key="1">
    <citation type="submission" date="2024-04" db="EMBL/GenBank/DDBJ databases">
        <title>Tritrichomonas musculus Genome.</title>
        <authorList>
            <person name="Alves-Ferreira E."/>
            <person name="Grigg M."/>
            <person name="Lorenzi H."/>
            <person name="Galac M."/>
        </authorList>
    </citation>
    <scope>NUCLEOTIDE SEQUENCE [LARGE SCALE GENOMIC DNA]</scope>
    <source>
        <strain evidence="2 3">EAF2021</strain>
    </source>
</reference>